<comment type="caution">
    <text evidence="9">The sequence shown here is derived from an EMBL/GenBank/DDBJ whole genome shotgun (WGS) entry which is preliminary data.</text>
</comment>
<dbReference type="GO" id="GO:0046872">
    <property type="term" value="F:metal ion binding"/>
    <property type="evidence" value="ECO:0007669"/>
    <property type="project" value="UniProtKB-KW"/>
</dbReference>
<feature type="transmembrane region" description="Helical" evidence="7">
    <location>
        <begin position="300"/>
        <end position="318"/>
    </location>
</feature>
<keyword evidence="7" id="KW-0812">Transmembrane</keyword>
<dbReference type="PANTHER" id="PTHR30224:SF4">
    <property type="entry name" value="ELECTRON TRANSPORT PROTEIN YCCM-RELATED"/>
    <property type="match status" value="1"/>
</dbReference>
<dbReference type="SUPFAM" id="SSF54862">
    <property type="entry name" value="4Fe-4S ferredoxins"/>
    <property type="match status" value="1"/>
</dbReference>
<evidence type="ECO:0000256" key="2">
    <source>
        <dbReference type="ARBA" id="ARBA00022475"/>
    </source>
</evidence>
<organism evidence="9 10">
    <name type="scientific">Stygiobacter electus</name>
    <dbReference type="NCBI Taxonomy" id="3032292"/>
    <lineage>
        <taxon>Bacteria</taxon>
        <taxon>Pseudomonadati</taxon>
        <taxon>Ignavibacteriota</taxon>
        <taxon>Ignavibacteria</taxon>
        <taxon>Ignavibacteriales</taxon>
        <taxon>Melioribacteraceae</taxon>
        <taxon>Stygiobacter</taxon>
    </lineage>
</organism>
<comment type="subcellular location">
    <subcellularLocation>
        <location evidence="1">Cell membrane</location>
    </subcellularLocation>
</comment>
<dbReference type="EMBL" id="JARGDL010000005">
    <property type="protein sequence ID" value="MDF1611592.1"/>
    <property type="molecule type" value="Genomic_DNA"/>
</dbReference>
<keyword evidence="2" id="KW-1003">Cell membrane</keyword>
<keyword evidence="3" id="KW-0479">Metal-binding</keyword>
<dbReference type="Proteomes" id="UP001221302">
    <property type="component" value="Unassembled WGS sequence"/>
</dbReference>
<feature type="transmembrane region" description="Helical" evidence="7">
    <location>
        <begin position="184"/>
        <end position="207"/>
    </location>
</feature>
<dbReference type="InterPro" id="IPR052378">
    <property type="entry name" value="NosR_regulator"/>
</dbReference>
<dbReference type="GO" id="GO:0005886">
    <property type="term" value="C:plasma membrane"/>
    <property type="evidence" value="ECO:0007669"/>
    <property type="project" value="UniProtKB-SubCell"/>
</dbReference>
<feature type="transmembrane region" description="Helical" evidence="7">
    <location>
        <begin position="150"/>
        <end position="172"/>
    </location>
</feature>
<evidence type="ECO:0000256" key="4">
    <source>
        <dbReference type="ARBA" id="ARBA00023004"/>
    </source>
</evidence>
<feature type="domain" description="4Fe-4S ferredoxin-type" evidence="8">
    <location>
        <begin position="233"/>
        <end position="254"/>
    </location>
</feature>
<evidence type="ECO:0000256" key="7">
    <source>
        <dbReference type="SAM" id="Phobius"/>
    </source>
</evidence>
<dbReference type="Gene3D" id="3.30.70.20">
    <property type="match status" value="1"/>
</dbReference>
<evidence type="ECO:0000313" key="9">
    <source>
        <dbReference type="EMBL" id="MDF1611592.1"/>
    </source>
</evidence>
<keyword evidence="5" id="KW-0411">Iron-sulfur</keyword>
<feature type="domain" description="4Fe-4S ferredoxin-type" evidence="8">
    <location>
        <begin position="260"/>
        <end position="290"/>
    </location>
</feature>
<evidence type="ECO:0000256" key="6">
    <source>
        <dbReference type="ARBA" id="ARBA00023136"/>
    </source>
</evidence>
<dbReference type="Pfam" id="PF12801">
    <property type="entry name" value="Fer4_5"/>
    <property type="match status" value="1"/>
</dbReference>
<evidence type="ECO:0000256" key="3">
    <source>
        <dbReference type="ARBA" id="ARBA00022723"/>
    </source>
</evidence>
<dbReference type="Pfam" id="PF13237">
    <property type="entry name" value="Fer4_10"/>
    <property type="match status" value="1"/>
</dbReference>
<evidence type="ECO:0000256" key="5">
    <source>
        <dbReference type="ARBA" id="ARBA00023014"/>
    </source>
</evidence>
<evidence type="ECO:0000259" key="8">
    <source>
        <dbReference type="PROSITE" id="PS51379"/>
    </source>
</evidence>
<dbReference type="GO" id="GO:0051536">
    <property type="term" value="F:iron-sulfur cluster binding"/>
    <property type="evidence" value="ECO:0007669"/>
    <property type="project" value="UniProtKB-KW"/>
</dbReference>
<dbReference type="InterPro" id="IPR017896">
    <property type="entry name" value="4Fe4S_Fe-S-bd"/>
</dbReference>
<dbReference type="RefSeq" id="WP_321535359.1">
    <property type="nucleotide sequence ID" value="NZ_JARGDL010000005.1"/>
</dbReference>
<dbReference type="InterPro" id="IPR017900">
    <property type="entry name" value="4Fe4S_Fe_S_CS"/>
</dbReference>
<keyword evidence="10" id="KW-1185">Reference proteome</keyword>
<protein>
    <submittedName>
        <fullName evidence="9">4Fe-4S binding protein</fullName>
    </submittedName>
</protein>
<dbReference type="PROSITE" id="PS51379">
    <property type="entry name" value="4FE4S_FER_2"/>
    <property type="match status" value="2"/>
</dbReference>
<evidence type="ECO:0000256" key="1">
    <source>
        <dbReference type="ARBA" id="ARBA00004236"/>
    </source>
</evidence>
<dbReference type="PROSITE" id="PS00198">
    <property type="entry name" value="4FE4S_FER_1"/>
    <property type="match status" value="1"/>
</dbReference>
<gene>
    <name evidence="9" type="ORF">P0M35_05490</name>
</gene>
<evidence type="ECO:0000313" key="10">
    <source>
        <dbReference type="Proteomes" id="UP001221302"/>
    </source>
</evidence>
<keyword evidence="4" id="KW-0408">Iron</keyword>
<sequence>MEKKEKFIRNKEKSIQLIRFIVQTLFALLCIWIGIEFSQFIKFLETNGTAGSGYRPPGVEGFLPISSLMSLYYFLQSGIIHPVHPAGFFIFIAIVGMSLVFRKSFCSWLCPIGFLSELVGDFGDKITRKIFKRRIKIWKYLDYFLRSLKYLLLAFFTFSIFSMSEIALAYFLGGDYNIMSDVKMYYFFANISQTAFIVIGVLFLLSIIYRNFWCRYLCPYGAFLGLLGFLSPTRIKRNTSTCIDCGLCAKACPSFIKVDKVITVNSDECTSCMNCIDACPVENTLELKYIASEKKINKKLVALGVVIIFLAITGLGMITGNWQNKVPKDVYIKLNKNVNSIGHPMSSEDIKKLNEESERKAK</sequence>
<dbReference type="PANTHER" id="PTHR30224">
    <property type="entry name" value="ELECTRON TRANSPORT PROTEIN"/>
    <property type="match status" value="1"/>
</dbReference>
<name>A0AAE3NZH7_9BACT</name>
<reference evidence="9" key="1">
    <citation type="submission" date="2023-03" db="EMBL/GenBank/DDBJ databases">
        <title>Stygiobacter electus gen. nov., sp. nov., facultatively anaerobic thermotolerant bacterium of the class Ignavibacteria from a well of Yessentuki mineral water deposit.</title>
        <authorList>
            <person name="Podosokorskaya O.A."/>
            <person name="Elcheninov A.G."/>
            <person name="Petrova N.F."/>
            <person name="Zavarzina D.G."/>
            <person name="Kublanov I.V."/>
            <person name="Merkel A.Y."/>
        </authorList>
    </citation>
    <scope>NUCLEOTIDE SEQUENCE</scope>
    <source>
        <strain evidence="9">09-Me</strain>
    </source>
</reference>
<proteinExistence type="predicted"/>
<accession>A0AAE3NZH7</accession>
<dbReference type="AlphaFoldDB" id="A0AAE3NZH7"/>
<feature type="transmembrane region" description="Helical" evidence="7">
    <location>
        <begin position="86"/>
        <end position="105"/>
    </location>
</feature>
<feature type="transmembrane region" description="Helical" evidence="7">
    <location>
        <begin position="20"/>
        <end position="41"/>
    </location>
</feature>
<keyword evidence="6 7" id="KW-0472">Membrane</keyword>
<keyword evidence="7" id="KW-1133">Transmembrane helix</keyword>